<name>A0A6N3GAC3_MEDGN</name>
<sequence>MGMLQKKENKGLTYYEVMHGNRKIAEINTRGEAVILALQFFPYDLYLEEERDFDTLINNMNNFYYWCASRVLSLDRKYAKEILNSIGMAQATTDRDRAKISLSYHCVSLTDVYWVKEKGEDISYEQLNLYDNSLNEAIVELSLRGKPMTVTNQELAPDLSTKGYFPKAWIRRKNEFILLKDGGDNAVKKELVASRVCQCFDFKQVVYREGFYCGQRVTESSIITSKRYSIISKMAFEIYAQNHDLDVLEECIKKDPKTYYGMNILDYLVGNIDRHPENWGFLVDNETNDYISLYPIMDFNQSFGCYDTLEGANCQTVYPERKTQREAAIEAVGYIGLPQIKEIDPDIFEDETQWKEMFFRRLEELKRYQTGEKRGEKIYG</sequence>
<dbReference type="Proteomes" id="UP001297370">
    <property type="component" value="Unassembled WGS sequence"/>
</dbReference>
<evidence type="ECO:0000313" key="4">
    <source>
        <dbReference type="EMBL" id="VYU60941.1"/>
    </source>
</evidence>
<dbReference type="Proteomes" id="UP001297422">
    <property type="component" value="Unassembled WGS sequence"/>
</dbReference>
<accession>A0A6N3GAC3</accession>
<evidence type="ECO:0000313" key="1">
    <source>
        <dbReference type="EMBL" id="MCB5494811.1"/>
    </source>
</evidence>
<dbReference type="Gene3D" id="1.10.1070.20">
    <property type="match status" value="1"/>
</dbReference>
<dbReference type="EMBL" id="JAJBOM010000009">
    <property type="protein sequence ID" value="MCB5619160.1"/>
    <property type="molecule type" value="Genomic_DNA"/>
</dbReference>
<dbReference type="EMBL" id="JAPZEG010000013">
    <property type="protein sequence ID" value="MDE1204147.1"/>
    <property type="molecule type" value="Genomic_DNA"/>
</dbReference>
<dbReference type="EMBL" id="CACRUU010000090">
    <property type="protein sequence ID" value="VYU60941.1"/>
    <property type="molecule type" value="Genomic_DNA"/>
</dbReference>
<evidence type="ECO:0000313" key="2">
    <source>
        <dbReference type="EMBL" id="MCB5619160.1"/>
    </source>
</evidence>
<evidence type="ECO:0000313" key="3">
    <source>
        <dbReference type="EMBL" id="MDE1204147.1"/>
    </source>
</evidence>
<dbReference type="Proteomes" id="UP001149331">
    <property type="component" value="Unassembled WGS sequence"/>
</dbReference>
<protein>
    <submittedName>
        <fullName evidence="1">Phosphatidylinositol 4-kinase</fullName>
    </submittedName>
</protein>
<reference evidence="4" key="1">
    <citation type="submission" date="2019-11" db="EMBL/GenBank/DDBJ databases">
        <authorList>
            <person name="Feng L."/>
        </authorList>
    </citation>
    <scope>NUCLEOTIDE SEQUENCE</scope>
    <source>
        <strain evidence="4">RgnavusLFYP36</strain>
    </source>
</reference>
<dbReference type="EMBL" id="JAJBNC010000023">
    <property type="protein sequence ID" value="MCB5494811.1"/>
    <property type="molecule type" value="Genomic_DNA"/>
</dbReference>
<reference evidence="3" key="3">
    <citation type="submission" date="2022-12" db="EMBL/GenBank/DDBJ databases">
        <title>Genome of R. gnavus strain RSHDN_120.</title>
        <authorList>
            <person name="Abdugheni R."/>
        </authorList>
    </citation>
    <scope>NUCLEOTIDE SEQUENCE</scope>
    <source>
        <strain evidence="3">RSHDN_120</strain>
    </source>
</reference>
<organism evidence="4">
    <name type="scientific">Mediterraneibacter gnavus</name>
    <name type="common">Ruminococcus gnavus</name>
    <dbReference type="NCBI Taxonomy" id="33038"/>
    <lineage>
        <taxon>Bacteria</taxon>
        <taxon>Bacillati</taxon>
        <taxon>Bacillota</taxon>
        <taxon>Clostridia</taxon>
        <taxon>Lachnospirales</taxon>
        <taxon>Lachnospiraceae</taxon>
        <taxon>Mediterraneibacter</taxon>
    </lineage>
</organism>
<dbReference type="RefSeq" id="WP_225084423.1">
    <property type="nucleotide sequence ID" value="NZ_AP031446.1"/>
</dbReference>
<proteinExistence type="predicted"/>
<reference evidence="1" key="2">
    <citation type="submission" date="2021-10" db="EMBL/GenBank/DDBJ databases">
        <title>Collection of gut derived symbiotic bacterial strains cultured from healthy donors.</title>
        <authorList>
            <person name="Lin H."/>
            <person name="Littmann E."/>
            <person name="Claire K."/>
            <person name="Pamer E."/>
        </authorList>
    </citation>
    <scope>NUCLEOTIDE SEQUENCE</scope>
    <source>
        <strain evidence="2">MSK.23.18</strain>
        <strain evidence="1">MSK.23.4</strain>
    </source>
</reference>
<dbReference type="AlphaFoldDB" id="A0A6N3GAC3"/>
<gene>
    <name evidence="2" type="ORF">LIQ08_08295</name>
    <name evidence="1" type="ORF">LIQ10_13920</name>
    <name evidence="3" type="ORF">O4N78_11340</name>
    <name evidence="4" type="ORF">RGLFYP36_02258</name>
</gene>